<reference evidence="2" key="1">
    <citation type="submission" date="2021-05" db="EMBL/GenBank/DDBJ databases">
        <authorList>
            <person name="Alioto T."/>
            <person name="Alioto T."/>
            <person name="Gomez Garrido J."/>
        </authorList>
    </citation>
    <scope>NUCLEOTIDE SEQUENCE</scope>
</reference>
<evidence type="ECO:0000256" key="1">
    <source>
        <dbReference type="SAM" id="MobiDB-lite"/>
    </source>
</evidence>
<protein>
    <submittedName>
        <fullName evidence="2">Uncharacterized protein</fullName>
    </submittedName>
</protein>
<organism evidence="2">
    <name type="scientific">Cacopsylla melanoneura</name>
    <dbReference type="NCBI Taxonomy" id="428564"/>
    <lineage>
        <taxon>Eukaryota</taxon>
        <taxon>Metazoa</taxon>
        <taxon>Ecdysozoa</taxon>
        <taxon>Arthropoda</taxon>
        <taxon>Hexapoda</taxon>
        <taxon>Insecta</taxon>
        <taxon>Pterygota</taxon>
        <taxon>Neoptera</taxon>
        <taxon>Paraneoptera</taxon>
        <taxon>Hemiptera</taxon>
        <taxon>Sternorrhyncha</taxon>
        <taxon>Psylloidea</taxon>
        <taxon>Psyllidae</taxon>
        <taxon>Psyllinae</taxon>
        <taxon>Cacopsylla</taxon>
    </lineage>
</organism>
<dbReference type="EMBL" id="HBUF01170239">
    <property type="protein sequence ID" value="CAG6652135.1"/>
    <property type="molecule type" value="Transcribed_RNA"/>
</dbReference>
<dbReference type="AlphaFoldDB" id="A0A8D8RNG8"/>
<dbReference type="EMBL" id="HBUF01170241">
    <property type="protein sequence ID" value="CAG6652137.1"/>
    <property type="molecule type" value="Transcribed_RNA"/>
</dbReference>
<dbReference type="EMBL" id="HBUF01170240">
    <property type="protein sequence ID" value="CAG6652136.1"/>
    <property type="molecule type" value="Transcribed_RNA"/>
</dbReference>
<feature type="region of interest" description="Disordered" evidence="1">
    <location>
        <begin position="44"/>
        <end position="105"/>
    </location>
</feature>
<name>A0A8D8RNG8_9HEMI</name>
<proteinExistence type="predicted"/>
<evidence type="ECO:0000313" key="2">
    <source>
        <dbReference type="EMBL" id="CAG6652136.1"/>
    </source>
</evidence>
<accession>A0A8D8RNG8</accession>
<sequence length="105" mass="12150">MSTQEAIQHADCRTNQLRKQFSKKEIINIWTRIKRTVCLAQKESWRKRKVVDDHRIPGSQSASTPQPGSQSVSVQRRGRHDPRPILPRACKTSVRITQTEMRSTN</sequence>
<feature type="compositionally biased region" description="Polar residues" evidence="1">
    <location>
        <begin position="58"/>
        <end position="74"/>
    </location>
</feature>
<feature type="compositionally biased region" description="Polar residues" evidence="1">
    <location>
        <begin position="94"/>
        <end position="105"/>
    </location>
</feature>